<keyword evidence="6" id="KW-1185">Reference proteome</keyword>
<name>A0A2T9ZL20_9FUNG</name>
<evidence type="ECO:0000313" key="5">
    <source>
        <dbReference type="EMBL" id="PVV05303.1"/>
    </source>
</evidence>
<keyword evidence="4" id="KW-0175">Coiled coil</keyword>
<dbReference type="OrthoDB" id="10263003at2759"/>
<dbReference type="SUPFAM" id="SSF160527">
    <property type="entry name" value="V-type ATPase subunit E-like"/>
    <property type="match status" value="1"/>
</dbReference>
<reference evidence="5 6" key="1">
    <citation type="journal article" date="2018" name="MBio">
        <title>Comparative Genomics Reveals the Core Gene Toolbox for the Fungus-Insect Symbiosis.</title>
        <authorList>
            <person name="Wang Y."/>
            <person name="Stata M."/>
            <person name="Wang W."/>
            <person name="Stajich J.E."/>
            <person name="White M.M."/>
            <person name="Moncalvo J.M."/>
        </authorList>
    </citation>
    <scope>NUCLEOTIDE SEQUENCE [LARGE SCALE GENOMIC DNA]</scope>
    <source>
        <strain evidence="5 6">SC-DP-2</strain>
    </source>
</reference>
<evidence type="ECO:0000256" key="3">
    <source>
        <dbReference type="ARBA" id="ARBA00023065"/>
    </source>
</evidence>
<dbReference type="AlphaFoldDB" id="A0A2T9ZL20"/>
<dbReference type="HAMAP" id="MF_00311">
    <property type="entry name" value="ATP_synth_E_arch"/>
    <property type="match status" value="1"/>
</dbReference>
<comment type="caution">
    <text evidence="5">The sequence shown here is derived from an EMBL/GenBank/DDBJ whole genome shotgun (WGS) entry which is preliminary data.</text>
</comment>
<evidence type="ECO:0000313" key="6">
    <source>
        <dbReference type="Proteomes" id="UP000245609"/>
    </source>
</evidence>
<dbReference type="GO" id="GO:0046961">
    <property type="term" value="F:proton-transporting ATPase activity, rotational mechanism"/>
    <property type="evidence" value="ECO:0007669"/>
    <property type="project" value="InterPro"/>
</dbReference>
<dbReference type="Proteomes" id="UP000245609">
    <property type="component" value="Unassembled WGS sequence"/>
</dbReference>
<evidence type="ECO:0000256" key="2">
    <source>
        <dbReference type="ARBA" id="ARBA00022448"/>
    </source>
</evidence>
<keyword evidence="2" id="KW-0813">Transport</keyword>
<dbReference type="InterPro" id="IPR038495">
    <property type="entry name" value="ATPase_E_C"/>
</dbReference>
<protein>
    <recommendedName>
        <fullName evidence="7">V-type proton ATPase subunit E</fullName>
    </recommendedName>
</protein>
<accession>A0A2T9ZL20</accession>
<dbReference type="InterPro" id="IPR002842">
    <property type="entry name" value="ATPase_V1_Esu"/>
</dbReference>
<organism evidence="5 6">
    <name type="scientific">Smittium megazygosporum</name>
    <dbReference type="NCBI Taxonomy" id="133381"/>
    <lineage>
        <taxon>Eukaryota</taxon>
        <taxon>Fungi</taxon>
        <taxon>Fungi incertae sedis</taxon>
        <taxon>Zoopagomycota</taxon>
        <taxon>Kickxellomycotina</taxon>
        <taxon>Harpellomycetes</taxon>
        <taxon>Harpellales</taxon>
        <taxon>Legeriomycetaceae</taxon>
        <taxon>Smittium</taxon>
    </lineage>
</organism>
<feature type="coiled-coil region" evidence="4">
    <location>
        <begin position="51"/>
        <end position="78"/>
    </location>
</feature>
<keyword evidence="3" id="KW-0406">Ion transport</keyword>
<dbReference type="Gene3D" id="3.30.2320.30">
    <property type="entry name" value="ATP synthase, E subunit, C-terminal"/>
    <property type="match status" value="1"/>
</dbReference>
<dbReference type="STRING" id="133381.A0A2T9ZL20"/>
<dbReference type="EMBL" id="MBFS01000018">
    <property type="protein sequence ID" value="PVV05303.1"/>
    <property type="molecule type" value="Genomic_DNA"/>
</dbReference>
<gene>
    <name evidence="5" type="ORF">BB560_000180</name>
</gene>
<dbReference type="PANTHER" id="PTHR45715">
    <property type="entry name" value="ATPASE H+-TRANSPORTING V1 SUBUNIT E1A-RELATED"/>
    <property type="match status" value="1"/>
</dbReference>
<evidence type="ECO:0000256" key="1">
    <source>
        <dbReference type="ARBA" id="ARBA00005901"/>
    </source>
</evidence>
<dbReference type="Pfam" id="PF01991">
    <property type="entry name" value="vATP-synt_E"/>
    <property type="match status" value="1"/>
</dbReference>
<evidence type="ECO:0008006" key="7">
    <source>
        <dbReference type="Google" id="ProtNLM"/>
    </source>
</evidence>
<sequence>MSLNRPLNDDEVFTEMKKMVAFIKQEALEKAREIRAKADEEFNIEKAKIVRQEAVNIEKQYERKVKILESNKRIATSNMINKSRLQLLKKRQEILDQIFDQAFESILDHTKDPNKYKVLLTELCVQAFEKLVENDVVVQTTERDSEIVASILDDAKRKYLEDTGASINVSLDTKNFLSNDCGGGVVVVTRSNNIQVENTLRARLNICSQELLPVIRVTILGHSPNRKFFD</sequence>
<proteinExistence type="inferred from homology"/>
<dbReference type="Gene3D" id="6.10.250.1620">
    <property type="match status" value="1"/>
</dbReference>
<evidence type="ECO:0000256" key="4">
    <source>
        <dbReference type="SAM" id="Coils"/>
    </source>
</evidence>
<comment type="similarity">
    <text evidence="1">Belongs to the V-ATPase E subunit family.</text>
</comment>
<dbReference type="GO" id="GO:0033178">
    <property type="term" value="C:proton-transporting two-sector ATPase complex, catalytic domain"/>
    <property type="evidence" value="ECO:0007669"/>
    <property type="project" value="InterPro"/>
</dbReference>